<dbReference type="SMART" id="SM00208">
    <property type="entry name" value="TNFR"/>
    <property type="match status" value="3"/>
</dbReference>
<feature type="compositionally biased region" description="Polar residues" evidence="2">
    <location>
        <begin position="409"/>
        <end position="421"/>
    </location>
</feature>
<dbReference type="PROSITE" id="PS50050">
    <property type="entry name" value="TNFR_NGFR_2"/>
    <property type="match status" value="2"/>
</dbReference>
<reference evidence="5 6" key="1">
    <citation type="journal article" date="2019" name="Genome Biol. Evol.">
        <title>Whole-Genome Sequencing of the Giant Devil Catfish, Bagarius yarrelli.</title>
        <authorList>
            <person name="Jiang W."/>
            <person name="Lv Y."/>
            <person name="Cheng L."/>
            <person name="Yang K."/>
            <person name="Chao B."/>
            <person name="Wang X."/>
            <person name="Li Y."/>
            <person name="Pan X."/>
            <person name="You X."/>
            <person name="Zhang Y."/>
            <person name="Yang J."/>
            <person name="Li J."/>
            <person name="Zhang X."/>
            <person name="Liu S."/>
            <person name="Sun C."/>
            <person name="Yang J."/>
            <person name="Shi Q."/>
        </authorList>
    </citation>
    <scope>NUCLEOTIDE SEQUENCE [LARGE SCALE GENOMIC DNA]</scope>
    <source>
        <strain evidence="5">JWS20170419001</strain>
        <tissue evidence="5">Muscle</tissue>
    </source>
</reference>
<comment type="caution">
    <text evidence="1">Lacks conserved residue(s) required for the propagation of feature annotation.</text>
</comment>
<dbReference type="PANTHER" id="PTHR46838:SF1">
    <property type="entry name" value="TUMOR NECROSIS FACTOR RECEPTOR SUPERFAMILY MEMBER 14"/>
    <property type="match status" value="1"/>
</dbReference>
<dbReference type="SUPFAM" id="SSF57586">
    <property type="entry name" value="TNF receptor-like"/>
    <property type="match status" value="2"/>
</dbReference>
<evidence type="ECO:0000256" key="2">
    <source>
        <dbReference type="SAM" id="MobiDB-lite"/>
    </source>
</evidence>
<keyword evidence="1" id="KW-1015">Disulfide bond</keyword>
<protein>
    <submittedName>
        <fullName evidence="5">Tumor necrosis factor receptor superfamily member 1B</fullName>
    </submittedName>
</protein>
<feature type="compositionally biased region" description="Low complexity" evidence="2">
    <location>
        <begin position="318"/>
        <end position="333"/>
    </location>
</feature>
<dbReference type="Pfam" id="PF00020">
    <property type="entry name" value="TNFR_c6"/>
    <property type="match status" value="1"/>
</dbReference>
<evidence type="ECO:0000256" key="1">
    <source>
        <dbReference type="PROSITE-ProRule" id="PRU00206"/>
    </source>
</evidence>
<gene>
    <name evidence="5" type="ORF">Baya_12926</name>
</gene>
<accession>A0A556V4H7</accession>
<organism evidence="5 6">
    <name type="scientific">Bagarius yarrelli</name>
    <name type="common">Goonch</name>
    <name type="synonym">Bagrus yarrelli</name>
    <dbReference type="NCBI Taxonomy" id="175774"/>
    <lineage>
        <taxon>Eukaryota</taxon>
        <taxon>Metazoa</taxon>
        <taxon>Chordata</taxon>
        <taxon>Craniata</taxon>
        <taxon>Vertebrata</taxon>
        <taxon>Euteleostomi</taxon>
        <taxon>Actinopterygii</taxon>
        <taxon>Neopterygii</taxon>
        <taxon>Teleostei</taxon>
        <taxon>Ostariophysi</taxon>
        <taxon>Siluriformes</taxon>
        <taxon>Sisoridae</taxon>
        <taxon>Sisorinae</taxon>
        <taxon>Bagarius</taxon>
    </lineage>
</organism>
<feature type="region of interest" description="Disordered" evidence="2">
    <location>
        <begin position="318"/>
        <end position="339"/>
    </location>
</feature>
<dbReference type="GO" id="GO:2000406">
    <property type="term" value="P:positive regulation of T cell migration"/>
    <property type="evidence" value="ECO:0007669"/>
    <property type="project" value="TreeGrafter"/>
</dbReference>
<dbReference type="PROSITE" id="PS00652">
    <property type="entry name" value="TNFR_NGFR_1"/>
    <property type="match status" value="1"/>
</dbReference>
<feature type="repeat" description="TNFR-Cys" evidence="1">
    <location>
        <begin position="26"/>
        <end position="62"/>
    </location>
</feature>
<feature type="domain" description="TNFR-Cys" evidence="4">
    <location>
        <begin position="64"/>
        <end position="107"/>
    </location>
</feature>
<evidence type="ECO:0000256" key="3">
    <source>
        <dbReference type="SAM" id="Phobius"/>
    </source>
</evidence>
<evidence type="ECO:0000313" key="6">
    <source>
        <dbReference type="Proteomes" id="UP000319801"/>
    </source>
</evidence>
<dbReference type="EMBL" id="VCAZ01000118">
    <property type="protein sequence ID" value="TSU49997.1"/>
    <property type="molecule type" value="Genomic_DNA"/>
</dbReference>
<dbReference type="AlphaFoldDB" id="A0A556V4H7"/>
<dbReference type="GO" id="GO:0050830">
    <property type="term" value="P:defense response to Gram-positive bacterium"/>
    <property type="evidence" value="ECO:0007669"/>
    <property type="project" value="TreeGrafter"/>
</dbReference>
<feature type="disulfide bond" evidence="1">
    <location>
        <begin position="41"/>
        <end position="54"/>
    </location>
</feature>
<dbReference type="GO" id="GO:0009897">
    <property type="term" value="C:external side of plasma membrane"/>
    <property type="evidence" value="ECO:0007669"/>
    <property type="project" value="TreeGrafter"/>
</dbReference>
<dbReference type="Proteomes" id="UP000319801">
    <property type="component" value="Unassembled WGS sequence"/>
</dbReference>
<feature type="disulfide bond" evidence="1">
    <location>
        <begin position="44"/>
        <end position="62"/>
    </location>
</feature>
<evidence type="ECO:0000313" key="5">
    <source>
        <dbReference type="EMBL" id="TSU49997.1"/>
    </source>
</evidence>
<name>A0A556V4H7_BAGYA</name>
<sequence>MSGVPVSCRFLFHPQSYSLPYQSTGECRNRSTEYLSNNLCCSKCKPGTRKLSGCSEERDTACGVCPHETYSDNLNYYANCFSCTKCQEADKGMEYTKRCSRDSNAVCVCKPGWYCVLNEDPCSSCERHRKCPPGHGASILAVLIIILFPLLIIIILFLMIIAFPFSSYSSSFTCLSSSSSSNFMIPTVPRCLLQERLRRMCELQGRTVLIPGTVTADAVCGPVLSTIPSRVTTFPFFITSRRRTSAPTELSTKPPVPFSQQTSPISFSVSSTQSQVQTSLVLWIALLKPAVHHGVEAGTCINPDHLCSPAENHVLLADSSSDPSTSLSSDSHSQGTGVSQDCLHVEQPSVTSPVVNLSFTATINYQVNPATGCCSIPISPCMQPPEPEFPLSQEEELCVSSEQEDSKDAIQSVQESGMTKC</sequence>
<dbReference type="GO" id="GO:0002720">
    <property type="term" value="P:positive regulation of cytokine production involved in immune response"/>
    <property type="evidence" value="ECO:0007669"/>
    <property type="project" value="TreeGrafter"/>
</dbReference>
<feature type="transmembrane region" description="Helical" evidence="3">
    <location>
        <begin position="137"/>
        <end position="165"/>
    </location>
</feature>
<keyword evidence="3" id="KW-1133">Transmembrane helix</keyword>
<dbReference type="GO" id="GO:0046642">
    <property type="term" value="P:negative regulation of alpha-beta T cell proliferation"/>
    <property type="evidence" value="ECO:0007669"/>
    <property type="project" value="TreeGrafter"/>
</dbReference>
<feature type="region of interest" description="Disordered" evidence="2">
    <location>
        <begin position="385"/>
        <end position="421"/>
    </location>
</feature>
<feature type="domain" description="TNFR-Cys" evidence="4">
    <location>
        <begin position="26"/>
        <end position="62"/>
    </location>
</feature>
<feature type="compositionally biased region" description="Acidic residues" evidence="2">
    <location>
        <begin position="393"/>
        <end position="405"/>
    </location>
</feature>
<keyword evidence="3" id="KW-0812">Transmembrane</keyword>
<dbReference type="Gene3D" id="2.10.50.10">
    <property type="entry name" value="Tumor Necrosis Factor Receptor, subunit A, domain 2"/>
    <property type="match status" value="2"/>
</dbReference>
<keyword evidence="3" id="KW-0472">Membrane</keyword>
<dbReference type="PANTHER" id="PTHR46838">
    <property type="entry name" value="TUMOR NECROSIS FACTOR RECEPTOR SUPERFAMILY MEMBER 14"/>
    <property type="match status" value="1"/>
</dbReference>
<feature type="repeat" description="TNFR-Cys" evidence="1">
    <location>
        <begin position="64"/>
        <end position="107"/>
    </location>
</feature>
<dbReference type="InterPro" id="IPR001368">
    <property type="entry name" value="TNFR/NGFR_Cys_rich_reg"/>
</dbReference>
<feature type="disulfide bond" evidence="1">
    <location>
        <begin position="65"/>
        <end position="80"/>
    </location>
</feature>
<dbReference type="OrthoDB" id="8633482at2759"/>
<comment type="caution">
    <text evidence="5">The sequence shown here is derived from an EMBL/GenBank/DDBJ whole genome shotgun (WGS) entry which is preliminary data.</text>
</comment>
<evidence type="ECO:0000259" key="4">
    <source>
        <dbReference type="PROSITE" id="PS50050"/>
    </source>
</evidence>
<proteinExistence type="predicted"/>
<dbReference type="GO" id="GO:0050829">
    <property type="term" value="P:defense response to Gram-negative bacterium"/>
    <property type="evidence" value="ECO:0007669"/>
    <property type="project" value="TreeGrafter"/>
</dbReference>
<keyword evidence="6" id="KW-1185">Reference proteome</keyword>
<keyword evidence="5" id="KW-0675">Receptor</keyword>